<reference evidence="2 3" key="1">
    <citation type="submission" date="2016-03" db="EMBL/GenBank/DDBJ databases">
        <title>Draft genome sequence of the Fonsecaea monophora CBS 269.37.</title>
        <authorList>
            <person name="Bombassaro A."/>
            <person name="Vinicius W.A."/>
            <person name="De Hoog S."/>
            <person name="Sun J."/>
            <person name="Souza E.M."/>
            <person name="Raittz R.T."/>
            <person name="Costa F."/>
            <person name="Leao A.C."/>
            <person name="Tadra-Sfeir M.Z."/>
            <person name="Baura V."/>
            <person name="Balsanelli E."/>
            <person name="Pedrosa F.O."/>
            <person name="Moreno L.F."/>
            <person name="Steffens M.B."/>
            <person name="Xi L."/>
            <person name="Bocca A.L."/>
            <person name="Felipe M.S."/>
            <person name="Teixeira M."/>
            <person name="Telles Filho F.Q."/>
            <person name="Azevedo C.M."/>
            <person name="Gomes R."/>
            <person name="Vicente V.A."/>
        </authorList>
    </citation>
    <scope>NUCLEOTIDE SEQUENCE [LARGE SCALE GENOMIC DNA]</scope>
    <source>
        <strain evidence="2 3">CBS 269.37</strain>
    </source>
</reference>
<dbReference type="Proteomes" id="UP000077002">
    <property type="component" value="Unassembled WGS sequence"/>
</dbReference>
<dbReference type="RefSeq" id="XP_022510977.1">
    <property type="nucleotide sequence ID" value="XM_022656704.1"/>
</dbReference>
<feature type="region of interest" description="Disordered" evidence="1">
    <location>
        <begin position="215"/>
        <end position="262"/>
    </location>
</feature>
<keyword evidence="3" id="KW-1185">Reference proteome</keyword>
<gene>
    <name evidence="2" type="ORF">AYO21_06745</name>
</gene>
<dbReference type="EMBL" id="LVKK01000048">
    <property type="protein sequence ID" value="OAG39025.1"/>
    <property type="molecule type" value="Genomic_DNA"/>
</dbReference>
<accession>A0A177F3Y6</accession>
<evidence type="ECO:0000256" key="1">
    <source>
        <dbReference type="SAM" id="MobiDB-lite"/>
    </source>
</evidence>
<protein>
    <submittedName>
        <fullName evidence="2">Uncharacterized protein</fullName>
    </submittedName>
</protein>
<comment type="caution">
    <text evidence="2">The sequence shown here is derived from an EMBL/GenBank/DDBJ whole genome shotgun (WGS) entry which is preliminary data.</text>
</comment>
<sequence>MASQAASLTAAQLKNLPRAETITVLYKEKDATDGDNLRIVGDKFPKSIATAFSTKWKAELIPSNKTNVGESHSVIVDSIVVTGGSYGIWRDILNWMLGSCQGFGFAQTPSQRFKPYSFQFFVRECAVSIGCDTLQERASKRMERICAEQVHSEDVRALWLVNPPNEETRAFLVEHIAVRLWEKRLKAKSAYWTLREEFPDLNERIDTFLAQLKKDSAGDPRGDRRGRSDVQGVKDTTKKDGARKVRAQRPQGHAENGGEGKTVVLKMEVVRKATKKTPAYAKLDLASIGVTREQFCGSRE</sequence>
<dbReference type="OrthoDB" id="4115494at2759"/>
<evidence type="ECO:0000313" key="2">
    <source>
        <dbReference type="EMBL" id="OAG39025.1"/>
    </source>
</evidence>
<feature type="compositionally biased region" description="Basic and acidic residues" evidence="1">
    <location>
        <begin position="215"/>
        <end position="228"/>
    </location>
</feature>
<dbReference type="AlphaFoldDB" id="A0A177F3Y6"/>
<evidence type="ECO:0000313" key="3">
    <source>
        <dbReference type="Proteomes" id="UP000077002"/>
    </source>
</evidence>
<name>A0A177F3Y6_9EURO</name>
<organism evidence="2 3">
    <name type="scientific">Fonsecaea monophora</name>
    <dbReference type="NCBI Taxonomy" id="254056"/>
    <lineage>
        <taxon>Eukaryota</taxon>
        <taxon>Fungi</taxon>
        <taxon>Dikarya</taxon>
        <taxon>Ascomycota</taxon>
        <taxon>Pezizomycotina</taxon>
        <taxon>Eurotiomycetes</taxon>
        <taxon>Chaetothyriomycetidae</taxon>
        <taxon>Chaetothyriales</taxon>
        <taxon>Herpotrichiellaceae</taxon>
        <taxon>Fonsecaea</taxon>
    </lineage>
</organism>
<proteinExistence type="predicted"/>
<dbReference type="GeneID" id="34601903"/>